<dbReference type="InterPro" id="IPR014748">
    <property type="entry name" value="Enoyl-CoA_hydra_C"/>
</dbReference>
<sequence>MRETPGCLELRFNRPERKNAITLAMYREMIAALERASASDDIRVVLFTGEGETFCAGNDLKDFLAVAQTGATEAIDFIRAVARFDKPLVAAVQGAAVGIGTTMLFHCDLVYAADDAQFTMPFVNLGLVPEGGSSMLAPTVFGRAKAAELLLLGDPLSASDAEAAGFVTRTMPAGEVQDHARSRVADLLKRPPQALAKSRKLMADNREAVFAQIDREAEVFAGALKGSEVQQAIAAFFARR</sequence>
<dbReference type="SUPFAM" id="SSF52096">
    <property type="entry name" value="ClpP/crotonase"/>
    <property type="match status" value="1"/>
</dbReference>
<dbReference type="InterPro" id="IPR001753">
    <property type="entry name" value="Enoyl-CoA_hydra/iso"/>
</dbReference>
<dbReference type="EMBL" id="BAABHV010000021">
    <property type="protein sequence ID" value="GAA5060589.1"/>
    <property type="molecule type" value="Genomic_DNA"/>
</dbReference>
<keyword evidence="3" id="KW-0576">Peroxisome</keyword>
<accession>A0ABP9KML8</accession>
<dbReference type="Pfam" id="PF00378">
    <property type="entry name" value="ECH_1"/>
    <property type="match status" value="1"/>
</dbReference>
<dbReference type="Proteomes" id="UP001500518">
    <property type="component" value="Unassembled WGS sequence"/>
</dbReference>
<organism evidence="5 6">
    <name type="scientific">Erythrobacter westpacificensis</name>
    <dbReference type="NCBI Taxonomy" id="1055231"/>
    <lineage>
        <taxon>Bacteria</taxon>
        <taxon>Pseudomonadati</taxon>
        <taxon>Pseudomonadota</taxon>
        <taxon>Alphaproteobacteria</taxon>
        <taxon>Sphingomonadales</taxon>
        <taxon>Erythrobacteraceae</taxon>
        <taxon>Erythrobacter/Porphyrobacter group</taxon>
        <taxon>Erythrobacter</taxon>
    </lineage>
</organism>
<dbReference type="PANTHER" id="PTHR43684:SF1">
    <property type="entry name" value="ENOYL-COA DELTA ISOMERASE 2"/>
    <property type="match status" value="1"/>
</dbReference>
<reference evidence="6" key="1">
    <citation type="journal article" date="2019" name="Int. J. Syst. Evol. Microbiol.">
        <title>The Global Catalogue of Microorganisms (GCM) 10K type strain sequencing project: providing services to taxonomists for standard genome sequencing and annotation.</title>
        <authorList>
            <consortium name="The Broad Institute Genomics Platform"/>
            <consortium name="The Broad Institute Genome Sequencing Center for Infectious Disease"/>
            <person name="Wu L."/>
            <person name="Ma J."/>
        </authorList>
    </citation>
    <scope>NUCLEOTIDE SEQUENCE [LARGE SCALE GENOMIC DNA]</scope>
    <source>
        <strain evidence="6">JCM 18014</strain>
    </source>
</reference>
<protein>
    <submittedName>
        <fullName evidence="5">Crotonase/enoyl-CoA hydratase family protein</fullName>
    </submittedName>
</protein>
<dbReference type="InterPro" id="IPR051053">
    <property type="entry name" value="ECH/Chromodomain_protein"/>
</dbReference>
<comment type="caution">
    <text evidence="5">The sequence shown here is derived from an EMBL/GenBank/DDBJ whole genome shotgun (WGS) entry which is preliminary data.</text>
</comment>
<evidence type="ECO:0000256" key="2">
    <source>
        <dbReference type="ARBA" id="ARBA00005254"/>
    </source>
</evidence>
<dbReference type="CDD" id="cd06558">
    <property type="entry name" value="crotonase-like"/>
    <property type="match status" value="1"/>
</dbReference>
<proteinExistence type="inferred from homology"/>
<evidence type="ECO:0000313" key="6">
    <source>
        <dbReference type="Proteomes" id="UP001500518"/>
    </source>
</evidence>
<evidence type="ECO:0000313" key="5">
    <source>
        <dbReference type="EMBL" id="GAA5060589.1"/>
    </source>
</evidence>
<dbReference type="InterPro" id="IPR029045">
    <property type="entry name" value="ClpP/crotonase-like_dom_sf"/>
</dbReference>
<name>A0ABP9KML8_9SPHN</name>
<dbReference type="Gene3D" id="1.10.12.10">
    <property type="entry name" value="Lyase 2-enoyl-coa Hydratase, Chain A, domain 2"/>
    <property type="match status" value="1"/>
</dbReference>
<evidence type="ECO:0000256" key="1">
    <source>
        <dbReference type="ARBA" id="ARBA00004275"/>
    </source>
</evidence>
<dbReference type="PANTHER" id="PTHR43684">
    <property type="match status" value="1"/>
</dbReference>
<comment type="subcellular location">
    <subcellularLocation>
        <location evidence="1">Peroxisome</location>
    </subcellularLocation>
</comment>
<keyword evidence="4" id="KW-0413">Isomerase</keyword>
<evidence type="ECO:0000256" key="3">
    <source>
        <dbReference type="ARBA" id="ARBA00023140"/>
    </source>
</evidence>
<evidence type="ECO:0000256" key="4">
    <source>
        <dbReference type="ARBA" id="ARBA00023235"/>
    </source>
</evidence>
<dbReference type="Gene3D" id="3.90.226.10">
    <property type="entry name" value="2-enoyl-CoA Hydratase, Chain A, domain 1"/>
    <property type="match status" value="1"/>
</dbReference>
<gene>
    <name evidence="5" type="ORF">GCM10023208_29150</name>
</gene>
<keyword evidence="6" id="KW-1185">Reference proteome</keyword>
<comment type="similarity">
    <text evidence="2">Belongs to the enoyl-CoA hydratase/isomerase family.</text>
</comment>